<reference evidence="2" key="1">
    <citation type="submission" date="2020-10" db="EMBL/GenBank/DDBJ databases">
        <authorList>
            <person name="Gilroy R."/>
        </authorList>
    </citation>
    <scope>NUCLEOTIDE SEQUENCE</scope>
    <source>
        <strain evidence="2">B1-13419</strain>
    </source>
</reference>
<dbReference type="Proteomes" id="UP000823757">
    <property type="component" value="Unassembled WGS sequence"/>
</dbReference>
<proteinExistence type="predicted"/>
<gene>
    <name evidence="2" type="ORF">IAB91_02040</name>
</gene>
<feature type="domain" description="M23ase beta-sheet core" evidence="1">
    <location>
        <begin position="2"/>
        <end position="37"/>
    </location>
</feature>
<reference evidence="2" key="2">
    <citation type="journal article" date="2021" name="PeerJ">
        <title>Extensive microbial diversity within the chicken gut microbiome revealed by metagenomics and culture.</title>
        <authorList>
            <person name="Gilroy R."/>
            <person name="Ravi A."/>
            <person name="Getino M."/>
            <person name="Pursley I."/>
            <person name="Horton D.L."/>
            <person name="Alikhan N.F."/>
            <person name="Baker D."/>
            <person name="Gharbi K."/>
            <person name="Hall N."/>
            <person name="Watson M."/>
            <person name="Adriaenssens E.M."/>
            <person name="Foster-Nyarko E."/>
            <person name="Jarju S."/>
            <person name="Secka A."/>
            <person name="Antonio M."/>
            <person name="Oren A."/>
            <person name="Chaudhuri R.R."/>
            <person name="La Ragione R."/>
            <person name="Hildebrand F."/>
            <person name="Pallen M.J."/>
        </authorList>
    </citation>
    <scope>NUCLEOTIDE SEQUENCE</scope>
    <source>
        <strain evidence="2">B1-13419</strain>
    </source>
</reference>
<dbReference type="SUPFAM" id="SSF51261">
    <property type="entry name" value="Duplicated hybrid motif"/>
    <property type="match status" value="1"/>
</dbReference>
<name>A0A9D9IKB5_9BACT</name>
<accession>A0A9D9IKB5</accession>
<dbReference type="Gene3D" id="2.70.70.10">
    <property type="entry name" value="Glucose Permease (Domain IIA)"/>
    <property type="match status" value="1"/>
</dbReference>
<feature type="non-terminal residue" evidence="2">
    <location>
        <position position="1"/>
    </location>
</feature>
<organism evidence="2 3">
    <name type="scientific">Candidatus Cryptobacteroides faecigallinarum</name>
    <dbReference type="NCBI Taxonomy" id="2840763"/>
    <lineage>
        <taxon>Bacteria</taxon>
        <taxon>Pseudomonadati</taxon>
        <taxon>Bacteroidota</taxon>
        <taxon>Bacteroidia</taxon>
        <taxon>Bacteroidales</taxon>
        <taxon>Candidatus Cryptobacteroides</taxon>
    </lineage>
</organism>
<dbReference type="Pfam" id="PF01551">
    <property type="entry name" value="Peptidase_M23"/>
    <property type="match status" value="1"/>
</dbReference>
<dbReference type="EMBL" id="JADIMD010000028">
    <property type="protein sequence ID" value="MBO8474057.1"/>
    <property type="molecule type" value="Genomic_DNA"/>
</dbReference>
<protein>
    <submittedName>
        <fullName evidence="2">M23 family metallopeptidase</fullName>
    </submittedName>
</protein>
<dbReference type="InterPro" id="IPR011055">
    <property type="entry name" value="Dup_hybrid_motif"/>
</dbReference>
<dbReference type="InterPro" id="IPR016047">
    <property type="entry name" value="M23ase_b-sheet_dom"/>
</dbReference>
<evidence type="ECO:0000313" key="3">
    <source>
        <dbReference type="Proteomes" id="UP000823757"/>
    </source>
</evidence>
<comment type="caution">
    <text evidence="2">The sequence shown here is derived from an EMBL/GenBank/DDBJ whole genome shotgun (WGS) entry which is preliminary data.</text>
</comment>
<evidence type="ECO:0000259" key="1">
    <source>
        <dbReference type="Pfam" id="PF01551"/>
    </source>
</evidence>
<sequence>RVGDKIKTGQTIGEVDTINGETQLHFQIWKNQTPQDPEKWLR</sequence>
<evidence type="ECO:0000313" key="2">
    <source>
        <dbReference type="EMBL" id="MBO8474057.1"/>
    </source>
</evidence>
<dbReference type="AlphaFoldDB" id="A0A9D9IKB5"/>